<comment type="caution">
    <text evidence="7">The sequence shown here is derived from an EMBL/GenBank/DDBJ whole genome shotgun (WGS) entry which is preliminary data.</text>
</comment>
<evidence type="ECO:0000259" key="6">
    <source>
        <dbReference type="PROSITE" id="PS51085"/>
    </source>
</evidence>
<dbReference type="EMBL" id="JASSVS010000012">
    <property type="protein sequence ID" value="MDL0433290.1"/>
    <property type="molecule type" value="Genomic_DNA"/>
</dbReference>
<dbReference type="InterPro" id="IPR051452">
    <property type="entry name" value="Diverse_Oxidoreductases"/>
</dbReference>
<evidence type="ECO:0000256" key="3">
    <source>
        <dbReference type="ARBA" id="ARBA00023002"/>
    </source>
</evidence>
<keyword evidence="8" id="KW-1185">Reference proteome</keyword>
<evidence type="ECO:0000256" key="4">
    <source>
        <dbReference type="ARBA" id="ARBA00023004"/>
    </source>
</evidence>
<gene>
    <name evidence="7" type="ORF">QPM17_19305</name>
</gene>
<keyword evidence="1" id="KW-0001">2Fe-2S</keyword>
<evidence type="ECO:0000313" key="7">
    <source>
        <dbReference type="EMBL" id="MDL0433290.1"/>
    </source>
</evidence>
<dbReference type="Pfam" id="PF01799">
    <property type="entry name" value="Fer2_2"/>
    <property type="match status" value="1"/>
</dbReference>
<dbReference type="PROSITE" id="PS51085">
    <property type="entry name" value="2FE2S_FER_2"/>
    <property type="match status" value="1"/>
</dbReference>
<protein>
    <submittedName>
        <fullName evidence="7">(2Fe-2S)-binding protein</fullName>
    </submittedName>
</protein>
<name>A0ABT7IHY4_9GAMM</name>
<dbReference type="InterPro" id="IPR002888">
    <property type="entry name" value="2Fe-2S-bd"/>
</dbReference>
<dbReference type="InterPro" id="IPR006058">
    <property type="entry name" value="2Fe2S_fd_BS"/>
</dbReference>
<keyword evidence="3" id="KW-0560">Oxidoreductase</keyword>
<dbReference type="Gene3D" id="3.10.20.30">
    <property type="match status" value="1"/>
</dbReference>
<dbReference type="Gene3D" id="1.10.150.120">
    <property type="entry name" value="[2Fe-2S]-binding domain"/>
    <property type="match status" value="1"/>
</dbReference>
<sequence length="153" mass="16228">MAVKFQLNGKQVSADVEPDTPLLWVIRDTFGLTGTKFGCGIAQCGACTVHLNGLTRRSCVTPVSQVDGGMVTTIEGLDGKEARAIQDAWVGIDVPQCGFCQSGQVMSATALLKEIPNPSDDNIDQAMAGNICRCATYVRIRKAIHNAADTLEG</sequence>
<feature type="domain" description="2Fe-2S ferredoxin-type" evidence="6">
    <location>
        <begin position="1"/>
        <end position="77"/>
    </location>
</feature>
<keyword evidence="5" id="KW-0411">Iron-sulfur</keyword>
<dbReference type="Proteomes" id="UP001227964">
    <property type="component" value="Unassembled WGS sequence"/>
</dbReference>
<reference evidence="7 8" key="1">
    <citation type="submission" date="2023-06" db="EMBL/GenBank/DDBJ databases">
        <title>Marinobacter azerbaijanicus a moderately halophilic, isolated from Urmia Lake in Azerbaijan region of Iran.</title>
        <authorList>
            <person name="Sanchez-Porro C."/>
            <person name="Aghdam E.M."/>
            <person name="Saheb S.M."/>
            <person name="Tarhriz V."/>
            <person name="Kazemi E."/>
            <person name="Ammozegar M.A."/>
            <person name="Ventosa A."/>
            <person name="Hejazi M.S."/>
        </authorList>
    </citation>
    <scope>NUCLEOTIDE SEQUENCE [LARGE SCALE GENOMIC DNA]</scope>
    <source>
        <strain evidence="7 8">TBZ242</strain>
    </source>
</reference>
<dbReference type="SUPFAM" id="SSF47741">
    <property type="entry name" value="CO dehydrogenase ISP C-domain like"/>
    <property type="match status" value="1"/>
</dbReference>
<accession>A0ABT7IHY4</accession>
<dbReference type="CDD" id="cd00207">
    <property type="entry name" value="fer2"/>
    <property type="match status" value="1"/>
</dbReference>
<evidence type="ECO:0000313" key="8">
    <source>
        <dbReference type="Proteomes" id="UP001227964"/>
    </source>
</evidence>
<dbReference type="Pfam" id="PF00111">
    <property type="entry name" value="Fer2"/>
    <property type="match status" value="1"/>
</dbReference>
<organism evidence="7 8">
    <name type="scientific">Marinobacter azerbaijanicus</name>
    <dbReference type="NCBI Taxonomy" id="3050455"/>
    <lineage>
        <taxon>Bacteria</taxon>
        <taxon>Pseudomonadati</taxon>
        <taxon>Pseudomonadota</taxon>
        <taxon>Gammaproteobacteria</taxon>
        <taxon>Pseudomonadales</taxon>
        <taxon>Marinobacteraceae</taxon>
        <taxon>Marinobacter</taxon>
    </lineage>
</organism>
<dbReference type="InterPro" id="IPR036010">
    <property type="entry name" value="2Fe-2S_ferredoxin-like_sf"/>
</dbReference>
<dbReference type="InterPro" id="IPR001041">
    <property type="entry name" value="2Fe-2S_ferredoxin-type"/>
</dbReference>
<dbReference type="RefSeq" id="WP_285392960.1">
    <property type="nucleotide sequence ID" value="NZ_JASSVS010000012.1"/>
</dbReference>
<dbReference type="PANTHER" id="PTHR44379">
    <property type="entry name" value="OXIDOREDUCTASE WITH IRON-SULFUR SUBUNIT"/>
    <property type="match status" value="1"/>
</dbReference>
<evidence type="ECO:0000256" key="1">
    <source>
        <dbReference type="ARBA" id="ARBA00022714"/>
    </source>
</evidence>
<evidence type="ECO:0000256" key="2">
    <source>
        <dbReference type="ARBA" id="ARBA00022723"/>
    </source>
</evidence>
<dbReference type="InterPro" id="IPR036884">
    <property type="entry name" value="2Fe-2S-bd_dom_sf"/>
</dbReference>
<dbReference type="PANTHER" id="PTHR44379:SF2">
    <property type="entry name" value="BLR6218 PROTEIN"/>
    <property type="match status" value="1"/>
</dbReference>
<keyword evidence="2" id="KW-0479">Metal-binding</keyword>
<dbReference type="SUPFAM" id="SSF54292">
    <property type="entry name" value="2Fe-2S ferredoxin-like"/>
    <property type="match status" value="1"/>
</dbReference>
<dbReference type="InterPro" id="IPR012675">
    <property type="entry name" value="Beta-grasp_dom_sf"/>
</dbReference>
<dbReference type="PROSITE" id="PS00197">
    <property type="entry name" value="2FE2S_FER_1"/>
    <property type="match status" value="1"/>
</dbReference>
<proteinExistence type="predicted"/>
<keyword evidence="4" id="KW-0408">Iron</keyword>
<evidence type="ECO:0000256" key="5">
    <source>
        <dbReference type="ARBA" id="ARBA00023014"/>
    </source>
</evidence>